<sequence>MFFQTFDETIIQSHTPDSDRIFIQERETFLNFDPNSKLTVEDKSAIYNSLVALVKAGYPFDNALQDRAARFLRILVLSWDEQDVADKLVAGIVPSSAGSPSGFVESWSQISSPRLYRLFNLTHGQ</sequence>
<keyword evidence="2" id="KW-1185">Reference proteome</keyword>
<protein>
    <submittedName>
        <fullName evidence="1">Uncharacterized protein</fullName>
    </submittedName>
</protein>
<accession>A0ABQ9X5C8</accession>
<proteinExistence type="predicted"/>
<evidence type="ECO:0000313" key="1">
    <source>
        <dbReference type="EMBL" id="KAK2946982.1"/>
    </source>
</evidence>
<evidence type="ECO:0000313" key="2">
    <source>
        <dbReference type="Proteomes" id="UP001281761"/>
    </source>
</evidence>
<dbReference type="EMBL" id="JARBJD010000213">
    <property type="protein sequence ID" value="KAK2946982.1"/>
    <property type="molecule type" value="Genomic_DNA"/>
</dbReference>
<name>A0ABQ9X5C8_9EUKA</name>
<comment type="caution">
    <text evidence="1">The sequence shown here is derived from an EMBL/GenBank/DDBJ whole genome shotgun (WGS) entry which is preliminary data.</text>
</comment>
<organism evidence="1 2">
    <name type="scientific">Blattamonas nauphoetae</name>
    <dbReference type="NCBI Taxonomy" id="2049346"/>
    <lineage>
        <taxon>Eukaryota</taxon>
        <taxon>Metamonada</taxon>
        <taxon>Preaxostyla</taxon>
        <taxon>Oxymonadida</taxon>
        <taxon>Blattamonas</taxon>
    </lineage>
</organism>
<dbReference type="Proteomes" id="UP001281761">
    <property type="component" value="Unassembled WGS sequence"/>
</dbReference>
<gene>
    <name evidence="1" type="ORF">BLNAU_18068</name>
</gene>
<reference evidence="1 2" key="1">
    <citation type="journal article" date="2022" name="bioRxiv">
        <title>Genomics of Preaxostyla Flagellates Illuminates Evolutionary Transitions and the Path Towards Mitochondrial Loss.</title>
        <authorList>
            <person name="Novak L.V.F."/>
            <person name="Treitli S.C."/>
            <person name="Pyrih J."/>
            <person name="Halakuc P."/>
            <person name="Pipaliya S.V."/>
            <person name="Vacek V."/>
            <person name="Brzon O."/>
            <person name="Soukal P."/>
            <person name="Eme L."/>
            <person name="Dacks J.B."/>
            <person name="Karnkowska A."/>
            <person name="Elias M."/>
            <person name="Hampl V."/>
        </authorList>
    </citation>
    <scope>NUCLEOTIDE SEQUENCE [LARGE SCALE GENOMIC DNA]</scope>
    <source>
        <strain evidence="1">NAU3</strain>
        <tissue evidence="1">Gut</tissue>
    </source>
</reference>